<dbReference type="Pfam" id="PF20237">
    <property type="entry name" value="DUF6594"/>
    <property type="match status" value="1"/>
</dbReference>
<proteinExistence type="predicted"/>
<name>A0A6A6I547_9PLEO</name>
<keyword evidence="1" id="KW-0472">Membrane</keyword>
<dbReference type="InterPro" id="IPR046529">
    <property type="entry name" value="DUF6594"/>
</dbReference>
<feature type="transmembrane region" description="Helical" evidence="1">
    <location>
        <begin position="273"/>
        <end position="290"/>
    </location>
</feature>
<organism evidence="3 4">
    <name type="scientific">Trematosphaeria pertusa</name>
    <dbReference type="NCBI Taxonomy" id="390896"/>
    <lineage>
        <taxon>Eukaryota</taxon>
        <taxon>Fungi</taxon>
        <taxon>Dikarya</taxon>
        <taxon>Ascomycota</taxon>
        <taxon>Pezizomycotina</taxon>
        <taxon>Dothideomycetes</taxon>
        <taxon>Pleosporomycetidae</taxon>
        <taxon>Pleosporales</taxon>
        <taxon>Massarineae</taxon>
        <taxon>Trematosphaeriaceae</taxon>
        <taxon>Trematosphaeria</taxon>
    </lineage>
</organism>
<feature type="domain" description="DUF6594" evidence="2">
    <location>
        <begin position="36"/>
        <end position="285"/>
    </location>
</feature>
<keyword evidence="1" id="KW-1133">Transmembrane helix</keyword>
<accession>A0A6A6I547</accession>
<dbReference type="AlphaFoldDB" id="A0A6A6I547"/>
<reference evidence="3" key="1">
    <citation type="journal article" date="2020" name="Stud. Mycol.">
        <title>101 Dothideomycetes genomes: a test case for predicting lifestyles and emergence of pathogens.</title>
        <authorList>
            <person name="Haridas S."/>
            <person name="Albert R."/>
            <person name="Binder M."/>
            <person name="Bloem J."/>
            <person name="Labutti K."/>
            <person name="Salamov A."/>
            <person name="Andreopoulos B."/>
            <person name="Baker S."/>
            <person name="Barry K."/>
            <person name="Bills G."/>
            <person name="Bluhm B."/>
            <person name="Cannon C."/>
            <person name="Castanera R."/>
            <person name="Culley D."/>
            <person name="Daum C."/>
            <person name="Ezra D."/>
            <person name="Gonzalez J."/>
            <person name="Henrissat B."/>
            <person name="Kuo A."/>
            <person name="Liang C."/>
            <person name="Lipzen A."/>
            <person name="Lutzoni F."/>
            <person name="Magnuson J."/>
            <person name="Mondo S."/>
            <person name="Nolan M."/>
            <person name="Ohm R."/>
            <person name="Pangilinan J."/>
            <person name="Park H.-J."/>
            <person name="Ramirez L."/>
            <person name="Alfaro M."/>
            <person name="Sun H."/>
            <person name="Tritt A."/>
            <person name="Yoshinaga Y."/>
            <person name="Zwiers L.-H."/>
            <person name="Turgeon B."/>
            <person name="Goodwin S."/>
            <person name="Spatafora J."/>
            <person name="Crous P."/>
            <person name="Grigoriev I."/>
        </authorList>
    </citation>
    <scope>NUCLEOTIDE SEQUENCE</scope>
    <source>
        <strain evidence="3">CBS 122368</strain>
    </source>
</reference>
<protein>
    <recommendedName>
        <fullName evidence="2">DUF6594 domain-containing protein</fullName>
    </recommendedName>
</protein>
<evidence type="ECO:0000259" key="2">
    <source>
        <dbReference type="Pfam" id="PF20237"/>
    </source>
</evidence>
<feature type="transmembrane region" description="Helical" evidence="1">
    <location>
        <begin position="247"/>
        <end position="266"/>
    </location>
</feature>
<sequence>MWNLTIGQIRKIFQPSQNTHRGAVARPKVNGPPSGYPRFAAFLGSHSSLHIFRRFTALRLRLMLCKQDQLSVLEQQLQEIDRSESKPLYLGSLRRDQNPERKRILDEIDTLLSEYDALAERNEHAFARCEARGRDMANVRNWLADNGSIARKETEYIDTAEDTMTLEKDASDIALNAVAVSAEQLLMRLPRAWTSKLRTSNPREPKLWVFPNALLHGFGRVVLACVLVTLLFVPIVTISAIESLRARVVLIWISATLFILVLTVLTRAKTSEIFVAGTTYATVLVVFLAQNEN</sequence>
<dbReference type="GeneID" id="54583126"/>
<evidence type="ECO:0000313" key="3">
    <source>
        <dbReference type="EMBL" id="KAF2244683.1"/>
    </source>
</evidence>
<dbReference type="PANTHER" id="PTHR34502:SF5">
    <property type="entry name" value="DUF6594 DOMAIN-CONTAINING PROTEIN"/>
    <property type="match status" value="1"/>
</dbReference>
<feature type="transmembrane region" description="Helical" evidence="1">
    <location>
        <begin position="221"/>
        <end position="241"/>
    </location>
</feature>
<dbReference type="PANTHER" id="PTHR34502">
    <property type="entry name" value="DUF6594 DOMAIN-CONTAINING PROTEIN-RELATED"/>
    <property type="match status" value="1"/>
</dbReference>
<keyword evidence="4" id="KW-1185">Reference proteome</keyword>
<evidence type="ECO:0000313" key="4">
    <source>
        <dbReference type="Proteomes" id="UP000800094"/>
    </source>
</evidence>
<keyword evidence="1" id="KW-0812">Transmembrane</keyword>
<dbReference type="EMBL" id="ML987202">
    <property type="protein sequence ID" value="KAF2244683.1"/>
    <property type="molecule type" value="Genomic_DNA"/>
</dbReference>
<evidence type="ECO:0000256" key="1">
    <source>
        <dbReference type="SAM" id="Phobius"/>
    </source>
</evidence>
<dbReference type="Proteomes" id="UP000800094">
    <property type="component" value="Unassembled WGS sequence"/>
</dbReference>
<gene>
    <name evidence="3" type="ORF">BU26DRAFT_522480</name>
</gene>
<dbReference type="OrthoDB" id="5341582at2759"/>
<dbReference type="RefSeq" id="XP_033679687.1">
    <property type="nucleotide sequence ID" value="XM_033829796.1"/>
</dbReference>